<sequence>MKIYPAFTREGARIPAFNVENAYVGPATIAQLLAGGDGVTEVKARKMFSGSSDVHIRFTC</sequence>
<gene>
    <name evidence="1" type="ORF">HX882_32140</name>
</gene>
<evidence type="ECO:0000313" key="1">
    <source>
        <dbReference type="EMBL" id="NWC00532.1"/>
    </source>
</evidence>
<dbReference type="RefSeq" id="WP_177105791.1">
    <property type="nucleotide sequence ID" value="NZ_JACAQB010000032.1"/>
</dbReference>
<protein>
    <submittedName>
        <fullName evidence="1">Uncharacterized protein</fullName>
    </submittedName>
</protein>
<reference evidence="1 2" key="1">
    <citation type="submission" date="2020-04" db="EMBL/GenBank/DDBJ databases">
        <title>Molecular characterization of pseudomonads from Agaricus bisporus reveal novel blotch 2 pathogens in Western Europe.</title>
        <authorList>
            <person name="Taparia T."/>
            <person name="Krijger M."/>
            <person name="Haynes E."/>
            <person name="Elpinstone J.G."/>
            <person name="Noble R."/>
            <person name="Van Der Wolf J."/>
        </authorList>
    </citation>
    <scope>NUCLEOTIDE SEQUENCE [LARGE SCALE GENOMIC DNA]</scope>
    <source>
        <strain evidence="1 2">H7001</strain>
    </source>
</reference>
<dbReference type="EMBL" id="JACAQB010000032">
    <property type="protein sequence ID" value="NWC00532.1"/>
    <property type="molecule type" value="Genomic_DNA"/>
</dbReference>
<evidence type="ECO:0000313" key="2">
    <source>
        <dbReference type="Proteomes" id="UP000539985"/>
    </source>
</evidence>
<accession>A0A7Y8C6M0</accession>
<dbReference type="AlphaFoldDB" id="A0A7Y8C6M0"/>
<organism evidence="1 2">
    <name type="scientific">Pseudomonas gingeri</name>
    <dbReference type="NCBI Taxonomy" id="117681"/>
    <lineage>
        <taxon>Bacteria</taxon>
        <taxon>Pseudomonadati</taxon>
        <taxon>Pseudomonadota</taxon>
        <taxon>Gammaproteobacteria</taxon>
        <taxon>Pseudomonadales</taxon>
        <taxon>Pseudomonadaceae</taxon>
        <taxon>Pseudomonas</taxon>
    </lineage>
</organism>
<proteinExistence type="predicted"/>
<dbReference type="Proteomes" id="UP000539985">
    <property type="component" value="Unassembled WGS sequence"/>
</dbReference>
<name>A0A7Y8C6M0_9PSED</name>
<comment type="caution">
    <text evidence="1">The sequence shown here is derived from an EMBL/GenBank/DDBJ whole genome shotgun (WGS) entry which is preliminary data.</text>
</comment>